<accession>A0A6A0B745</accession>
<dbReference type="PROSITE" id="PS50943">
    <property type="entry name" value="HTH_CROC1"/>
    <property type="match status" value="1"/>
</dbReference>
<keyword evidence="1" id="KW-0238">DNA-binding</keyword>
<feature type="domain" description="HTH cro/C1-type" evidence="2">
    <location>
        <begin position="9"/>
        <end position="63"/>
    </location>
</feature>
<dbReference type="Pfam" id="PF01381">
    <property type="entry name" value="HTH_3"/>
    <property type="match status" value="1"/>
</dbReference>
<dbReference type="Gene3D" id="1.10.260.40">
    <property type="entry name" value="lambda repressor-like DNA-binding domains"/>
    <property type="match status" value="1"/>
</dbReference>
<reference evidence="3 4" key="1">
    <citation type="submission" date="2020-02" db="EMBL/GenBank/DDBJ databases">
        <title>Draft genome sequence of Lactococcus sp. Hs20B0-1.</title>
        <authorList>
            <person name="Noda S."/>
            <person name="Yuki M."/>
            <person name="Ohkuma M."/>
        </authorList>
    </citation>
    <scope>NUCLEOTIDE SEQUENCE [LARGE SCALE GENOMIC DNA]</scope>
    <source>
        <strain evidence="3 4">Hs20B0-1</strain>
    </source>
</reference>
<evidence type="ECO:0000313" key="3">
    <source>
        <dbReference type="EMBL" id="GFH41249.1"/>
    </source>
</evidence>
<evidence type="ECO:0000313" key="4">
    <source>
        <dbReference type="Proteomes" id="UP000475928"/>
    </source>
</evidence>
<keyword evidence="4" id="KW-1185">Reference proteome</keyword>
<dbReference type="AlphaFoldDB" id="A0A6A0B745"/>
<proteinExistence type="predicted"/>
<protein>
    <recommendedName>
        <fullName evidence="2">HTH cro/C1-type domain-containing protein</fullName>
    </recommendedName>
</protein>
<name>A0A6A0B745_9LACT</name>
<evidence type="ECO:0000256" key="1">
    <source>
        <dbReference type="ARBA" id="ARBA00023125"/>
    </source>
</evidence>
<dbReference type="SUPFAM" id="SSF47413">
    <property type="entry name" value="lambda repressor-like DNA-binding domains"/>
    <property type="match status" value="1"/>
</dbReference>
<dbReference type="SMART" id="SM00530">
    <property type="entry name" value="HTH_XRE"/>
    <property type="match status" value="1"/>
</dbReference>
<evidence type="ECO:0000259" key="2">
    <source>
        <dbReference type="PROSITE" id="PS50943"/>
    </source>
</evidence>
<dbReference type="InterPro" id="IPR010982">
    <property type="entry name" value="Lambda_DNA-bd_dom_sf"/>
</dbReference>
<comment type="caution">
    <text evidence="3">The sequence shown here is derived from an EMBL/GenBank/DDBJ whole genome shotgun (WGS) entry which is preliminary data.</text>
</comment>
<dbReference type="GO" id="GO:0003677">
    <property type="term" value="F:DNA binding"/>
    <property type="evidence" value="ECO:0007669"/>
    <property type="project" value="UniProtKB-KW"/>
</dbReference>
<dbReference type="Proteomes" id="UP000475928">
    <property type="component" value="Unassembled WGS sequence"/>
</dbReference>
<sequence length="65" mass="7488">MNIIIKLSLKEWRKEKKITQKDLAIALSVSPNTILNWENSRSTPNVNQAIILADLLKVELEQIIF</sequence>
<dbReference type="PANTHER" id="PTHR46558">
    <property type="entry name" value="TRACRIPTIONAL REGULATORY PROTEIN-RELATED-RELATED"/>
    <property type="match status" value="1"/>
</dbReference>
<dbReference type="PANTHER" id="PTHR46558:SF4">
    <property type="entry name" value="DNA-BIDING PHAGE PROTEIN"/>
    <property type="match status" value="1"/>
</dbReference>
<dbReference type="EMBL" id="BLLH01000011">
    <property type="protein sequence ID" value="GFH41249.1"/>
    <property type="molecule type" value="Genomic_DNA"/>
</dbReference>
<dbReference type="InterPro" id="IPR001387">
    <property type="entry name" value="Cro/C1-type_HTH"/>
</dbReference>
<gene>
    <name evidence="3" type="ORF">Hs20B_16470</name>
</gene>
<dbReference type="CDD" id="cd00093">
    <property type="entry name" value="HTH_XRE"/>
    <property type="match status" value="1"/>
</dbReference>
<dbReference type="RefSeq" id="WP_172357529.1">
    <property type="nucleotide sequence ID" value="NZ_BLLH01000011.1"/>
</dbReference>
<organism evidence="3 4">
    <name type="scientific">Pseudolactococcus insecticola</name>
    <dbReference type="NCBI Taxonomy" id="2709158"/>
    <lineage>
        <taxon>Bacteria</taxon>
        <taxon>Bacillati</taxon>
        <taxon>Bacillota</taxon>
        <taxon>Bacilli</taxon>
        <taxon>Lactobacillales</taxon>
        <taxon>Streptococcaceae</taxon>
        <taxon>Pseudolactococcus</taxon>
    </lineage>
</organism>